<proteinExistence type="predicted"/>
<reference evidence="1" key="1">
    <citation type="submission" date="2022-03" db="EMBL/GenBank/DDBJ databases">
        <title>De novo assembled genomes of Belliella spp. (Cyclobacteriaceae) strains.</title>
        <authorList>
            <person name="Szabo A."/>
            <person name="Korponai K."/>
            <person name="Felfoldi T."/>
        </authorList>
    </citation>
    <scope>NUCLEOTIDE SEQUENCE</scope>
    <source>
        <strain evidence="1">DSM 111903</strain>
    </source>
</reference>
<protein>
    <submittedName>
        <fullName evidence="1">Glycosyltransferase</fullName>
    </submittedName>
</protein>
<dbReference type="RefSeq" id="WP_241412869.1">
    <property type="nucleotide sequence ID" value="NZ_JAKZGO010000010.1"/>
</dbReference>
<organism evidence="1 2">
    <name type="scientific">Belliella alkalica</name>
    <dbReference type="NCBI Taxonomy" id="1730871"/>
    <lineage>
        <taxon>Bacteria</taxon>
        <taxon>Pseudomonadati</taxon>
        <taxon>Bacteroidota</taxon>
        <taxon>Cytophagia</taxon>
        <taxon>Cytophagales</taxon>
        <taxon>Cyclobacteriaceae</taxon>
        <taxon>Belliella</taxon>
    </lineage>
</organism>
<dbReference type="PANTHER" id="PTHR21015:SF22">
    <property type="entry name" value="GLYCOSYLTRANSFERASE"/>
    <property type="match status" value="1"/>
</dbReference>
<dbReference type="SUPFAM" id="SSF53756">
    <property type="entry name" value="UDP-Glycosyltransferase/glycogen phosphorylase"/>
    <property type="match status" value="1"/>
</dbReference>
<evidence type="ECO:0000313" key="1">
    <source>
        <dbReference type="EMBL" id="MCH7414429.1"/>
    </source>
</evidence>
<dbReference type="Gene3D" id="3.40.50.2000">
    <property type="entry name" value="Glycogen Phosphorylase B"/>
    <property type="match status" value="1"/>
</dbReference>
<accession>A0ABS9VE15</accession>
<name>A0ABS9VE15_9BACT</name>
<comment type="caution">
    <text evidence="1">The sequence shown here is derived from an EMBL/GenBank/DDBJ whole genome shotgun (WGS) entry which is preliminary data.</text>
</comment>
<dbReference type="EMBL" id="JAKZGO010000010">
    <property type="protein sequence ID" value="MCH7414429.1"/>
    <property type="molecule type" value="Genomic_DNA"/>
</dbReference>
<gene>
    <name evidence="1" type="ORF">MM213_13100</name>
</gene>
<dbReference type="Pfam" id="PF13528">
    <property type="entry name" value="Glyco_trans_1_3"/>
    <property type="match status" value="1"/>
</dbReference>
<evidence type="ECO:0000313" key="2">
    <source>
        <dbReference type="Proteomes" id="UP001165430"/>
    </source>
</evidence>
<sequence>MRFLFIVQGEGRGHMTQAIALSQILKNIGHKHVATCIGKSKRRKIPDFVFQNLKGPIYQIESPNFISDKNNKKILLGKSIFFNLFKLPKFLNSLKEIDEAVTFHKPDVIINFYDILGGIYKMAYRPKAISWVIGHQYLIFHPAFPYAKSSFLEKTLFKLNTKITAIGADRVFALSFQKYPEIPNSKVTVFPPILRELIFNLRPQHGDFILTYMVNSGYGDEVIRFAKKNPEIKIEAFWDKKDFEKTYQALPNLVFHQVDDKLFLEKMASCRGLLSTAGFESICEAMYLGKPVMMVPVAGQYEQACNAIDAVNAAAGICNHEFDFEFFHDYLNSNQYNTTQMKSWVGMASRIFKQEIEKAEYKLEEIESQKDSSSPDFLPI</sequence>
<dbReference type="PANTHER" id="PTHR21015">
    <property type="entry name" value="UDP-N-ACETYLGLUCOSAMINE--N-ACETYLMURAMYL-(PENTAPEPTIDE) PYROPHOSPHORYL-UNDECAPRENOL N-ACETYLGLUCOSAMINE TRANSFERASE 1"/>
    <property type="match status" value="1"/>
</dbReference>
<dbReference type="Proteomes" id="UP001165430">
    <property type="component" value="Unassembled WGS sequence"/>
</dbReference>
<keyword evidence="2" id="KW-1185">Reference proteome</keyword>